<evidence type="ECO:0000313" key="7">
    <source>
        <dbReference type="EMBL" id="KKI98549.1"/>
    </source>
</evidence>
<evidence type="ECO:0000256" key="2">
    <source>
        <dbReference type="ARBA" id="ARBA00012716"/>
    </source>
</evidence>
<comment type="similarity">
    <text evidence="1 6">Belongs to the HY2 family.</text>
</comment>
<dbReference type="NCBIfam" id="NF002760">
    <property type="entry name" value="PRK02816.1"/>
    <property type="match status" value="1"/>
</dbReference>
<dbReference type="RefSeq" id="WP_017711978.1">
    <property type="nucleotide sequence ID" value="NZ_KB235936.1"/>
</dbReference>
<evidence type="ECO:0000313" key="8">
    <source>
        <dbReference type="Proteomes" id="UP000034681"/>
    </source>
</evidence>
<dbReference type="eggNOG" id="ENOG502Z7RN">
    <property type="taxonomic scope" value="Bacteria"/>
</dbReference>
<dbReference type="STRING" id="317619.GCA_000332315_01432"/>
<gene>
    <name evidence="6" type="primary">pcyA</name>
    <name evidence="7" type="ORF">PROH_16720</name>
</gene>
<evidence type="ECO:0000256" key="6">
    <source>
        <dbReference type="HAMAP-Rule" id="MF_00618"/>
    </source>
</evidence>
<sequence>MATDSAATLLSRLHPAIAQLATALQHQWRDSLVLSPYAVPSDLGYVEGQLAGDRLIIENHCYQTPQFRKLHLELAKVGDNLDILHCVMFPRPTYGLPLFGLDLVGGPKGLGAAIVDLSPVSRDRRLPPAYTAALADLAVPPFSHPRPLPDWGDIFSEFCTFIRPEPGAEEQQFIAHALGFLAIHCQQAIAALPVTSPEAETEIRAGQRYYCQKQQQNDKTRRVLAQAFGAEWADRYLTTLLFDLAD</sequence>
<comment type="function">
    <text evidence="6">Catalyzes the four-electron reduction of biliverdin IX-alpha (2-electron reduction at both the A and D rings); the reaction proceeds via an isolatable 2-electron intermediate, 181,182-dihydrobiliverdin.</text>
</comment>
<dbReference type="GO" id="GO:0050620">
    <property type="term" value="F:phycocyanobilin:ferredoxin oxidoreductase activity"/>
    <property type="evidence" value="ECO:0007669"/>
    <property type="project" value="UniProtKB-UniRule"/>
</dbReference>
<dbReference type="GO" id="GO:0010024">
    <property type="term" value="P:phytochromobilin biosynthetic process"/>
    <property type="evidence" value="ECO:0007669"/>
    <property type="project" value="InterPro"/>
</dbReference>
<dbReference type="Proteomes" id="UP000034681">
    <property type="component" value="Unassembled WGS sequence"/>
</dbReference>
<accession>A0A0M2PQP6</accession>
<dbReference type="OrthoDB" id="581340at2"/>
<dbReference type="Gene3D" id="3.40.1500.20">
    <property type="match status" value="1"/>
</dbReference>
<evidence type="ECO:0000256" key="4">
    <source>
        <dbReference type="ARBA" id="ARBA00023002"/>
    </source>
</evidence>
<dbReference type="InterPro" id="IPR009249">
    <property type="entry name" value="Ferredoxin-dep_bilin_Rdtase"/>
</dbReference>
<dbReference type="InterPro" id="IPR022870">
    <property type="entry name" value="Ferredoxin_bilin_OxRdtase"/>
</dbReference>
<dbReference type="Pfam" id="PF05996">
    <property type="entry name" value="Fe_bilin_red"/>
    <property type="match status" value="1"/>
</dbReference>
<dbReference type="PANTHER" id="PTHR34557">
    <property type="entry name" value="PHYTOCHROMOBILIN:FERREDOXIN OXIDOREDUCTASE, CHLOROPLASTIC"/>
    <property type="match status" value="1"/>
</dbReference>
<dbReference type="EMBL" id="AJTX02000007">
    <property type="protein sequence ID" value="KKI98549.1"/>
    <property type="molecule type" value="Genomic_DNA"/>
</dbReference>
<name>A0A0M2PQP6_PROHO</name>
<dbReference type="EC" id="1.3.7.5" evidence="2 6"/>
<dbReference type="HAMAP" id="MF_00618">
    <property type="entry name" value="Ferredoxin_bilin_red"/>
    <property type="match status" value="1"/>
</dbReference>
<proteinExistence type="inferred from homology"/>
<dbReference type="AlphaFoldDB" id="A0A0M2PQP6"/>
<protein>
    <recommendedName>
        <fullName evidence="3 6">Phycocyanobilin:ferredoxin oxidoreductase</fullName>
        <ecNumber evidence="2 6">1.3.7.5</ecNumber>
    </recommendedName>
</protein>
<reference evidence="7" key="1">
    <citation type="submission" date="2012-04" db="EMBL/GenBank/DDBJ databases">
        <authorList>
            <person name="Borisov I.G."/>
            <person name="Ivanikova N.V."/>
            <person name="Pinevich A.V."/>
        </authorList>
    </citation>
    <scope>NUCLEOTIDE SEQUENCE</scope>
    <source>
        <strain evidence="7">CALU 1027</strain>
    </source>
</reference>
<keyword evidence="8" id="KW-1185">Reference proteome</keyword>
<evidence type="ECO:0000256" key="5">
    <source>
        <dbReference type="ARBA" id="ARBA00049084"/>
    </source>
</evidence>
<dbReference type="PANTHER" id="PTHR34557:SF1">
    <property type="entry name" value="PHYTOCHROMOBILIN:FERREDOXIN OXIDOREDUCTASE, CHLOROPLASTIC"/>
    <property type="match status" value="1"/>
</dbReference>
<keyword evidence="4 6" id="KW-0560">Oxidoreductase</keyword>
<dbReference type="GO" id="GO:0050897">
    <property type="term" value="F:cobalt ion binding"/>
    <property type="evidence" value="ECO:0007669"/>
    <property type="project" value="InterPro"/>
</dbReference>
<comment type="catalytic activity">
    <reaction evidence="5 6">
        <text>(2R,3Z)-phycocyanobilin + 4 oxidized [2Fe-2S]-[ferredoxin] = biliverdin IXalpha + 4 reduced [2Fe-2S]-[ferredoxin] + 4 H(+)</text>
        <dbReference type="Rhea" id="RHEA:15309"/>
        <dbReference type="Rhea" id="RHEA-COMP:10000"/>
        <dbReference type="Rhea" id="RHEA-COMP:10001"/>
        <dbReference type="ChEBI" id="CHEBI:15378"/>
        <dbReference type="ChEBI" id="CHEBI:33737"/>
        <dbReference type="ChEBI" id="CHEBI:33738"/>
        <dbReference type="ChEBI" id="CHEBI:57437"/>
        <dbReference type="ChEBI" id="CHEBI:57991"/>
        <dbReference type="EC" id="1.3.7.5"/>
    </reaction>
</comment>
<evidence type="ECO:0000256" key="1">
    <source>
        <dbReference type="ARBA" id="ARBA00006908"/>
    </source>
</evidence>
<evidence type="ECO:0000256" key="3">
    <source>
        <dbReference type="ARBA" id="ARBA00016783"/>
    </source>
</evidence>
<organism evidence="7 8">
    <name type="scientific">Prochlorothrix hollandica PCC 9006 = CALU 1027</name>
    <dbReference type="NCBI Taxonomy" id="317619"/>
    <lineage>
        <taxon>Bacteria</taxon>
        <taxon>Bacillati</taxon>
        <taxon>Cyanobacteriota</taxon>
        <taxon>Cyanophyceae</taxon>
        <taxon>Prochlorotrichales</taxon>
        <taxon>Prochlorotrichaceae</taxon>
        <taxon>Prochlorothrix</taxon>
    </lineage>
</organism>
<comment type="caution">
    <text evidence="7">The sequence shown here is derived from an EMBL/GenBank/DDBJ whole genome shotgun (WGS) entry which is preliminary data.</text>
</comment>